<dbReference type="Proteomes" id="UP000236745">
    <property type="component" value="Unassembled WGS sequence"/>
</dbReference>
<evidence type="ECO:0000313" key="2">
    <source>
        <dbReference type="Proteomes" id="UP000236745"/>
    </source>
</evidence>
<dbReference type="AlphaFoldDB" id="A0A1H5Z5H3"/>
<proteinExistence type="predicted"/>
<organism evidence="1 2">
    <name type="scientific">Marinobacterium lutimaris</name>
    <dbReference type="NCBI Taxonomy" id="568106"/>
    <lineage>
        <taxon>Bacteria</taxon>
        <taxon>Pseudomonadati</taxon>
        <taxon>Pseudomonadota</taxon>
        <taxon>Gammaproteobacteria</taxon>
        <taxon>Oceanospirillales</taxon>
        <taxon>Oceanospirillaceae</taxon>
        <taxon>Marinobacterium</taxon>
    </lineage>
</organism>
<name>A0A1H5Z5H3_9GAMM</name>
<gene>
    <name evidence="1" type="ORF">SAMN05444390_1012004</name>
</gene>
<protein>
    <submittedName>
        <fullName evidence="1">Uncharacterized protein</fullName>
    </submittedName>
</protein>
<keyword evidence="2" id="KW-1185">Reference proteome</keyword>
<reference evidence="1 2" key="1">
    <citation type="submission" date="2016-10" db="EMBL/GenBank/DDBJ databases">
        <authorList>
            <person name="de Groot N.N."/>
        </authorList>
    </citation>
    <scope>NUCLEOTIDE SEQUENCE [LARGE SCALE GENOMIC DNA]</scope>
    <source>
        <strain evidence="1 2">DSM 22012</strain>
    </source>
</reference>
<accession>A0A1H5Z5H3</accession>
<dbReference type="EMBL" id="FNVQ01000001">
    <property type="protein sequence ID" value="SEG30897.1"/>
    <property type="molecule type" value="Genomic_DNA"/>
</dbReference>
<evidence type="ECO:0000313" key="1">
    <source>
        <dbReference type="EMBL" id="SEG30897.1"/>
    </source>
</evidence>
<sequence length="60" mass="6496">MRSCMQGKLSPISAFSAAGLESKADSDTFVSRLLYRWGLIGKSTCIAGLICIKLPIREFG</sequence>